<dbReference type="GO" id="GO:0007411">
    <property type="term" value="P:axon guidance"/>
    <property type="evidence" value="ECO:0007669"/>
    <property type="project" value="TreeGrafter"/>
</dbReference>
<keyword evidence="17" id="KW-1185">Reference proteome</keyword>
<comment type="function">
    <text evidence="8">The dystroglycan complex is involved in a number of processes including laminin and basement membrane assembly, sarcolemmal stability, cell survival, peripheral nerve myelination, nodal structure, cell migration, and epithelial polarization.</text>
</comment>
<dbReference type="GO" id="GO:0016011">
    <property type="term" value="C:dystroglycan complex"/>
    <property type="evidence" value="ECO:0007669"/>
    <property type="project" value="TreeGrafter"/>
</dbReference>
<dbReference type="PANTHER" id="PTHR21559:SF21">
    <property type="entry name" value="DYSTROGLYCAN 1"/>
    <property type="match status" value="1"/>
</dbReference>
<sequence>MTYLYFVVFGLLLLSSEALSKQDEVLDDNVASKGPVNQPPTLNRHLSRLKIDATAGVAFRYSLSPNVFTDPEDGSNLTFTLYDAENVPVSEQSWFQYDPIFRIFYGLPLREHVSRWSYILEAKDSGGLVAQVPLDIRVQMLRRARLYNHQFIMKVKLLRQFRNAIDWQIRALEGIMTLFGDMNLEHLTVLNVTQNADVYEFSWANYTLPKYSCPLEDINKLMKIMESETQPGSPSSNLIKAMSPHLQVLEIGWQGIGFCSKEELMKIHAPSEFPPRLCNSIGHLTATVGHLFVYNVSEETFTDAEDGSTRNLHLSFRFSDSSQIPSSHWLQFDAQKQEFYGVPSSNDISNANYLLIAEDSSKKVAYDNFSVEVKIAPKIICPTVEFQMTMNPSLNLLYNASNKRKVVEKLMRLFGQSDTDSIRIKNITDNPSTITLYNMSLGSKIQVETEELHKIFTVDEEDNGMNPNEHVNRVVKKDIKIASFRLIPQDSCTD</sequence>
<evidence type="ECO:0000256" key="8">
    <source>
        <dbReference type="ARBA" id="ARBA00023567"/>
    </source>
</evidence>
<keyword evidence="5" id="KW-0770">Synapse</keyword>
<evidence type="ECO:0000256" key="5">
    <source>
        <dbReference type="ARBA" id="ARBA00023018"/>
    </source>
</evidence>
<dbReference type="GO" id="GO:0005654">
    <property type="term" value="C:nucleoplasm"/>
    <property type="evidence" value="ECO:0007669"/>
    <property type="project" value="UniProtKB-SubCell"/>
</dbReference>
<keyword evidence="6" id="KW-0539">Nucleus</keyword>
<dbReference type="GO" id="GO:0043236">
    <property type="term" value="F:laminin binding"/>
    <property type="evidence" value="ECO:0007669"/>
    <property type="project" value="TreeGrafter"/>
</dbReference>
<proteinExistence type="predicted"/>
<comment type="caution">
    <text evidence="16">The sequence shown here is derived from an EMBL/GenBank/DDBJ whole genome shotgun (WGS) entry which is preliminary data.</text>
</comment>
<dbReference type="EMBL" id="CAKOGL010000008">
    <property type="protein sequence ID" value="CAH2089474.1"/>
    <property type="molecule type" value="Genomic_DNA"/>
</dbReference>
<evidence type="ECO:0000256" key="6">
    <source>
        <dbReference type="ARBA" id="ARBA00023242"/>
    </source>
</evidence>
<keyword evidence="4" id="KW-0597">Phosphoprotein</keyword>
<protein>
    <recommendedName>
        <fullName evidence="10">Dystroglycan 1</fullName>
    </recommendedName>
    <alternativeName>
        <fullName evidence="12">Dystroglycan</fullName>
    </alternativeName>
    <alternativeName>
        <fullName evidence="11">Dystrophin-associated glycoprotein 1</fullName>
    </alternativeName>
</protein>
<dbReference type="GO" id="GO:0005576">
    <property type="term" value="C:extracellular region"/>
    <property type="evidence" value="ECO:0007669"/>
    <property type="project" value="UniProtKB-SubCell"/>
</dbReference>
<evidence type="ECO:0000256" key="2">
    <source>
        <dbReference type="ARBA" id="ARBA00004239"/>
    </source>
</evidence>
<evidence type="ECO:0000259" key="15">
    <source>
        <dbReference type="PROSITE" id="PS51699"/>
    </source>
</evidence>
<dbReference type="GO" id="GO:0042383">
    <property type="term" value="C:sarcolemma"/>
    <property type="evidence" value="ECO:0007669"/>
    <property type="project" value="UniProtKB-SubCell"/>
</dbReference>
<dbReference type="SUPFAM" id="SSF49313">
    <property type="entry name" value="Cadherin-like"/>
    <property type="match status" value="2"/>
</dbReference>
<dbReference type="PROSITE" id="PS51699">
    <property type="entry name" value="SEA_DG"/>
    <property type="match status" value="2"/>
</dbReference>
<evidence type="ECO:0000256" key="4">
    <source>
        <dbReference type="ARBA" id="ARBA00022553"/>
    </source>
</evidence>
<evidence type="ECO:0000313" key="17">
    <source>
        <dbReference type="Proteomes" id="UP001153954"/>
    </source>
</evidence>
<dbReference type="Pfam" id="PF05345">
    <property type="entry name" value="He_PIG"/>
    <property type="match status" value="1"/>
</dbReference>
<gene>
    <name evidence="16" type="ORF">EEDITHA_LOCUS5524</name>
</gene>
<feature type="domain" description="Peptidase S72" evidence="15">
    <location>
        <begin position="381"/>
        <end position="491"/>
    </location>
</feature>
<evidence type="ECO:0000256" key="7">
    <source>
        <dbReference type="ARBA" id="ARBA00023257"/>
    </source>
</evidence>
<dbReference type="InterPro" id="IPR008465">
    <property type="entry name" value="DAG1_C"/>
</dbReference>
<dbReference type="Proteomes" id="UP001153954">
    <property type="component" value="Unassembled WGS sequence"/>
</dbReference>
<keyword evidence="7" id="KW-0472">Membrane</keyword>
<feature type="signal peptide" evidence="14">
    <location>
        <begin position="1"/>
        <end position="20"/>
    </location>
</feature>
<comment type="function">
    <text evidence="9">Transmembrane protein that plays important roles in connecting the extracellular matrix to the cytoskeleton. Acts as a cell adhesion receptor in both muscle and non-muscle tissues. Receptor for both DMD and UTRN and, through these interactions, scaffolds axin to the cytoskeleton. Also functions in cell adhesion-mediated signaling and implicated in cell polarity.</text>
</comment>
<accession>A0AAU9TS02</accession>
<dbReference type="InterPro" id="IPR030398">
    <property type="entry name" value="SEA_DG_dom"/>
</dbReference>
<evidence type="ECO:0000256" key="11">
    <source>
        <dbReference type="ARBA" id="ARBA00030092"/>
    </source>
</evidence>
<dbReference type="PANTHER" id="PTHR21559">
    <property type="entry name" value="DYSTROGLYCAN-RELATED"/>
    <property type="match status" value="1"/>
</dbReference>
<organism evidence="16 17">
    <name type="scientific">Euphydryas editha</name>
    <name type="common">Edith's checkerspot</name>
    <dbReference type="NCBI Taxonomy" id="104508"/>
    <lineage>
        <taxon>Eukaryota</taxon>
        <taxon>Metazoa</taxon>
        <taxon>Ecdysozoa</taxon>
        <taxon>Arthropoda</taxon>
        <taxon>Hexapoda</taxon>
        <taxon>Insecta</taxon>
        <taxon>Pterygota</taxon>
        <taxon>Neoptera</taxon>
        <taxon>Endopterygota</taxon>
        <taxon>Lepidoptera</taxon>
        <taxon>Glossata</taxon>
        <taxon>Ditrysia</taxon>
        <taxon>Papilionoidea</taxon>
        <taxon>Nymphalidae</taxon>
        <taxon>Nymphalinae</taxon>
        <taxon>Euphydryas</taxon>
    </lineage>
</organism>
<keyword evidence="7" id="KW-0628">Postsynaptic cell membrane</keyword>
<evidence type="ECO:0000256" key="13">
    <source>
        <dbReference type="ARBA" id="ARBA00034100"/>
    </source>
</evidence>
<evidence type="ECO:0000313" key="16">
    <source>
        <dbReference type="EMBL" id="CAH2089474.1"/>
    </source>
</evidence>
<evidence type="ECO:0000256" key="9">
    <source>
        <dbReference type="ARBA" id="ARBA00024991"/>
    </source>
</evidence>
<evidence type="ECO:0000256" key="10">
    <source>
        <dbReference type="ARBA" id="ARBA00026224"/>
    </source>
</evidence>
<dbReference type="Pfam" id="PF05454">
    <property type="entry name" value="DAG1"/>
    <property type="match status" value="2"/>
</dbReference>
<dbReference type="SMART" id="SM00736">
    <property type="entry name" value="CADG"/>
    <property type="match status" value="2"/>
</dbReference>
<dbReference type="InterPro" id="IPR013783">
    <property type="entry name" value="Ig-like_fold"/>
</dbReference>
<dbReference type="AlphaFoldDB" id="A0AAU9TS02"/>
<dbReference type="GO" id="GO:0005509">
    <property type="term" value="F:calcium ion binding"/>
    <property type="evidence" value="ECO:0007669"/>
    <property type="project" value="InterPro"/>
</dbReference>
<dbReference type="GO" id="GO:0002009">
    <property type="term" value="P:morphogenesis of an epithelium"/>
    <property type="evidence" value="ECO:0007669"/>
    <property type="project" value="TreeGrafter"/>
</dbReference>
<reference evidence="16" key="1">
    <citation type="submission" date="2022-03" db="EMBL/GenBank/DDBJ databases">
        <authorList>
            <person name="Tunstrom K."/>
        </authorList>
    </citation>
    <scope>NUCLEOTIDE SEQUENCE</scope>
</reference>
<dbReference type="GO" id="GO:0045211">
    <property type="term" value="C:postsynaptic membrane"/>
    <property type="evidence" value="ECO:0007669"/>
    <property type="project" value="UniProtKB-SubCell"/>
</dbReference>
<evidence type="ECO:0000256" key="1">
    <source>
        <dbReference type="ARBA" id="ARBA00004135"/>
    </source>
</evidence>
<keyword evidence="14" id="KW-0732">Signal</keyword>
<evidence type="ECO:0000256" key="12">
    <source>
        <dbReference type="ARBA" id="ARBA00031034"/>
    </source>
</evidence>
<evidence type="ECO:0000256" key="14">
    <source>
        <dbReference type="SAM" id="SignalP"/>
    </source>
</evidence>
<dbReference type="InterPro" id="IPR006644">
    <property type="entry name" value="Cadg"/>
</dbReference>
<dbReference type="Gene3D" id="2.60.40.10">
    <property type="entry name" value="Immunoglobulins"/>
    <property type="match status" value="2"/>
</dbReference>
<name>A0AAU9TS02_EUPED</name>
<comment type="subcellular location">
    <subcellularLocation>
        <location evidence="1">Cell membrane</location>
        <location evidence="1">Sarcolemma</location>
    </subcellularLocation>
    <subcellularLocation>
        <location evidence="3">Nucleus</location>
        <location evidence="3">Nucleoplasm</location>
    </subcellularLocation>
    <subcellularLocation>
        <location evidence="13">Postsynaptic cell membrane</location>
    </subcellularLocation>
    <subcellularLocation>
        <location evidence="2">Secreted</location>
        <location evidence="2">Extracellular space</location>
    </subcellularLocation>
</comment>
<feature type="chain" id="PRO_5043975850" description="Dystroglycan 1" evidence="14">
    <location>
        <begin position="21"/>
        <end position="494"/>
    </location>
</feature>
<feature type="domain" description="Peptidase S72" evidence="15">
    <location>
        <begin position="146"/>
        <end position="258"/>
    </location>
</feature>
<dbReference type="GO" id="GO:0021675">
    <property type="term" value="P:nerve development"/>
    <property type="evidence" value="ECO:0007669"/>
    <property type="project" value="TreeGrafter"/>
</dbReference>
<dbReference type="InterPro" id="IPR015919">
    <property type="entry name" value="Cadherin-like_sf"/>
</dbReference>
<evidence type="ECO:0000256" key="3">
    <source>
        <dbReference type="ARBA" id="ARBA00004642"/>
    </source>
</evidence>